<dbReference type="SMART" id="SM00342">
    <property type="entry name" value="HTH_ARAC"/>
    <property type="match status" value="1"/>
</dbReference>
<dbReference type="PRINTS" id="PR00032">
    <property type="entry name" value="HTHARAC"/>
</dbReference>
<keyword evidence="1" id="KW-0805">Transcription regulation</keyword>
<accession>A0A0D2JIV2</accession>
<dbReference type="GO" id="GO:0003700">
    <property type="term" value="F:DNA-binding transcription factor activity"/>
    <property type="evidence" value="ECO:0007669"/>
    <property type="project" value="InterPro"/>
</dbReference>
<dbReference type="InterPro" id="IPR053142">
    <property type="entry name" value="PchR_regulatory_protein"/>
</dbReference>
<evidence type="ECO:0000256" key="2">
    <source>
        <dbReference type="ARBA" id="ARBA00023125"/>
    </source>
</evidence>
<evidence type="ECO:0000256" key="1">
    <source>
        <dbReference type="ARBA" id="ARBA00023015"/>
    </source>
</evidence>
<dbReference type="EMBL" id="AZAC01000002">
    <property type="protein sequence ID" value="KIX15611.1"/>
    <property type="molecule type" value="Genomic_DNA"/>
</dbReference>
<name>A0A0D2JIV2_9BACT</name>
<organism evidence="5 6">
    <name type="scientific">Dethiosulfatarculus sandiegensis</name>
    <dbReference type="NCBI Taxonomy" id="1429043"/>
    <lineage>
        <taxon>Bacteria</taxon>
        <taxon>Pseudomonadati</taxon>
        <taxon>Thermodesulfobacteriota</taxon>
        <taxon>Desulfarculia</taxon>
        <taxon>Desulfarculales</taxon>
        <taxon>Desulfarculaceae</taxon>
        <taxon>Dethiosulfatarculus</taxon>
    </lineage>
</organism>
<keyword evidence="6" id="KW-1185">Reference proteome</keyword>
<keyword evidence="2" id="KW-0238">DNA-binding</keyword>
<dbReference type="STRING" id="1429043.X474_02755"/>
<dbReference type="Pfam" id="PF12833">
    <property type="entry name" value="HTH_18"/>
    <property type="match status" value="1"/>
</dbReference>
<evidence type="ECO:0000256" key="3">
    <source>
        <dbReference type="ARBA" id="ARBA00023163"/>
    </source>
</evidence>
<proteinExistence type="predicted"/>
<dbReference type="InterPro" id="IPR020449">
    <property type="entry name" value="Tscrpt_reg_AraC-type_HTH"/>
</dbReference>
<feature type="domain" description="HTH araC/xylS-type" evidence="4">
    <location>
        <begin position="222"/>
        <end position="320"/>
    </location>
</feature>
<dbReference type="InterPro" id="IPR009057">
    <property type="entry name" value="Homeodomain-like_sf"/>
</dbReference>
<dbReference type="Gene3D" id="1.10.10.60">
    <property type="entry name" value="Homeodomain-like"/>
    <property type="match status" value="2"/>
</dbReference>
<dbReference type="SUPFAM" id="SSF46689">
    <property type="entry name" value="Homeodomain-like"/>
    <property type="match status" value="2"/>
</dbReference>
<evidence type="ECO:0000259" key="4">
    <source>
        <dbReference type="PROSITE" id="PS01124"/>
    </source>
</evidence>
<dbReference type="InParanoid" id="A0A0D2JIV2"/>
<sequence>MAPSGPGGALTSIHPAERSGNSITWRLPPELGSGHFKTECLPYGLTMTISRCRLNNGLYARLMDDTDDLALVFTLRGRSLNINSYFKQGVEMEAGFNCLCWFPDPETVRQAPKGECLEAVALTIPLDRLACSGLIEPTTHSLWETLKKPRERQDAFCFVKNINSPAMDYALTQILQCRYQGQARRLFLEAKALELFALKLNMLTEAPGQVEGVSGQLMQNILACRDLLLKDPRNPPSIHDLARAAGMSHPRLIKYFKIVFGCSPFELLRQKRLEWSLELVAADDLSLTEIAYAAGYANSSHFSKAFLDYYGIQPSRYRKETAGNPFYSLPSPESAA</sequence>
<reference evidence="5 6" key="1">
    <citation type="submission" date="2013-11" db="EMBL/GenBank/DDBJ databases">
        <title>Metagenomic analysis of a methanogenic consortium involved in long chain n-alkane degradation.</title>
        <authorList>
            <person name="Davidova I.A."/>
            <person name="Callaghan A.V."/>
            <person name="Wawrik B."/>
            <person name="Pruitt S."/>
            <person name="Marks C."/>
            <person name="Duncan K.E."/>
            <person name="Suflita J.M."/>
        </authorList>
    </citation>
    <scope>NUCLEOTIDE SEQUENCE [LARGE SCALE GENOMIC DNA]</scope>
    <source>
        <strain evidence="5 6">SPR</strain>
    </source>
</reference>
<keyword evidence="3" id="KW-0804">Transcription</keyword>
<evidence type="ECO:0000313" key="5">
    <source>
        <dbReference type="EMBL" id="KIX15611.1"/>
    </source>
</evidence>
<dbReference type="PROSITE" id="PS01124">
    <property type="entry name" value="HTH_ARAC_FAMILY_2"/>
    <property type="match status" value="1"/>
</dbReference>
<dbReference type="GO" id="GO:0043565">
    <property type="term" value="F:sequence-specific DNA binding"/>
    <property type="evidence" value="ECO:0007669"/>
    <property type="project" value="InterPro"/>
</dbReference>
<dbReference type="InterPro" id="IPR018060">
    <property type="entry name" value="HTH_AraC"/>
</dbReference>
<protein>
    <submittedName>
        <fullName evidence="5">AraC family transcriptional regulator</fullName>
    </submittedName>
</protein>
<dbReference type="PANTHER" id="PTHR47893">
    <property type="entry name" value="REGULATORY PROTEIN PCHR"/>
    <property type="match status" value="1"/>
</dbReference>
<evidence type="ECO:0000313" key="6">
    <source>
        <dbReference type="Proteomes" id="UP000032233"/>
    </source>
</evidence>
<dbReference type="Proteomes" id="UP000032233">
    <property type="component" value="Unassembled WGS sequence"/>
</dbReference>
<comment type="caution">
    <text evidence="5">The sequence shown here is derived from an EMBL/GenBank/DDBJ whole genome shotgun (WGS) entry which is preliminary data.</text>
</comment>
<dbReference type="AlphaFoldDB" id="A0A0D2JIV2"/>
<gene>
    <name evidence="5" type="ORF">X474_02755</name>
</gene>
<dbReference type="PANTHER" id="PTHR47893:SF1">
    <property type="entry name" value="REGULATORY PROTEIN PCHR"/>
    <property type="match status" value="1"/>
</dbReference>